<dbReference type="Gene3D" id="2.20.25.110">
    <property type="entry name" value="S-adenosyl-L-methionine-dependent methyltransferases"/>
    <property type="match status" value="1"/>
</dbReference>
<dbReference type="EMBL" id="JAGFNZ010000007">
    <property type="protein sequence ID" value="MBW7574034.1"/>
    <property type="molecule type" value="Genomic_DNA"/>
</dbReference>
<dbReference type="GO" id="GO:0008168">
    <property type="term" value="F:methyltransferase activity"/>
    <property type="evidence" value="ECO:0007669"/>
    <property type="project" value="UniProtKB-KW"/>
</dbReference>
<dbReference type="CDD" id="cd02440">
    <property type="entry name" value="AdoMet_MTases"/>
    <property type="match status" value="1"/>
</dbReference>
<evidence type="ECO:0000256" key="2">
    <source>
        <dbReference type="ARBA" id="ARBA00022679"/>
    </source>
</evidence>
<gene>
    <name evidence="4" type="ORF">J5W02_14565</name>
</gene>
<organism evidence="4 5">
    <name type="scientific">Caproiciproducens faecalis</name>
    <dbReference type="NCBI Taxonomy" id="2820301"/>
    <lineage>
        <taxon>Bacteria</taxon>
        <taxon>Bacillati</taxon>
        <taxon>Bacillota</taxon>
        <taxon>Clostridia</taxon>
        <taxon>Eubacteriales</taxon>
        <taxon>Acutalibacteraceae</taxon>
        <taxon>Caproiciproducens</taxon>
    </lineage>
</organism>
<reference evidence="4 5" key="1">
    <citation type="submission" date="2021-03" db="EMBL/GenBank/DDBJ databases">
        <title>Caproiciproducens sp. nov. isolated from feces of cow.</title>
        <authorList>
            <person name="Choi J.-Y."/>
        </authorList>
    </citation>
    <scope>NUCLEOTIDE SEQUENCE [LARGE SCALE GENOMIC DNA]</scope>
    <source>
        <strain evidence="4 5">AGMB10547</strain>
    </source>
</reference>
<feature type="domain" description="Methyltransferase" evidence="3">
    <location>
        <begin position="41"/>
        <end position="135"/>
    </location>
</feature>
<dbReference type="Gene3D" id="3.40.50.150">
    <property type="entry name" value="Vaccinia Virus protein VP39"/>
    <property type="match status" value="1"/>
</dbReference>
<proteinExistence type="predicted"/>
<dbReference type="RefSeq" id="WP_219966438.1">
    <property type="nucleotide sequence ID" value="NZ_JAGFNZ010000007.1"/>
</dbReference>
<keyword evidence="5" id="KW-1185">Reference proteome</keyword>
<sequence length="246" mass="28031">MSYSSFALYYDSLTQNVGYPARAEYLIHLLDRMNHKAGLALDLACGTGSFTIELAKRGIDIYGIDSSESMLSVAKQKAADNGLDIFFLHQQMQSIDLYGTVDTVFCMLDSINHLTRESDVMKTFSRVSLFLNPGGFFVFDMNTLYKHRCVLGNQTFVYDTDDVYCVWQNCFEERNSIVGITLDFFGRDGEVYRRSSEHFYERAYDTELIVSMLSKAGLETVGLFRELSFEKPDDQTERIVVVARKG</sequence>
<keyword evidence="1 4" id="KW-0489">Methyltransferase</keyword>
<keyword evidence="2" id="KW-0808">Transferase</keyword>
<dbReference type="PANTHER" id="PTHR43861">
    <property type="entry name" value="TRANS-ACONITATE 2-METHYLTRANSFERASE-RELATED"/>
    <property type="match status" value="1"/>
</dbReference>
<name>A0ABS7DSA5_9FIRM</name>
<accession>A0ABS7DSA5</accession>
<evidence type="ECO:0000313" key="5">
    <source>
        <dbReference type="Proteomes" id="UP000719942"/>
    </source>
</evidence>
<dbReference type="Proteomes" id="UP000719942">
    <property type="component" value="Unassembled WGS sequence"/>
</dbReference>
<dbReference type="InterPro" id="IPR041698">
    <property type="entry name" value="Methyltransf_25"/>
</dbReference>
<dbReference type="InterPro" id="IPR029063">
    <property type="entry name" value="SAM-dependent_MTases_sf"/>
</dbReference>
<comment type="caution">
    <text evidence="4">The sequence shown here is derived from an EMBL/GenBank/DDBJ whole genome shotgun (WGS) entry which is preliminary data.</text>
</comment>
<evidence type="ECO:0000256" key="1">
    <source>
        <dbReference type="ARBA" id="ARBA00022603"/>
    </source>
</evidence>
<dbReference type="PANTHER" id="PTHR43861:SF1">
    <property type="entry name" value="TRANS-ACONITATE 2-METHYLTRANSFERASE"/>
    <property type="match status" value="1"/>
</dbReference>
<evidence type="ECO:0000259" key="3">
    <source>
        <dbReference type="Pfam" id="PF13649"/>
    </source>
</evidence>
<dbReference type="GO" id="GO:0032259">
    <property type="term" value="P:methylation"/>
    <property type="evidence" value="ECO:0007669"/>
    <property type="project" value="UniProtKB-KW"/>
</dbReference>
<dbReference type="Pfam" id="PF13649">
    <property type="entry name" value="Methyltransf_25"/>
    <property type="match status" value="1"/>
</dbReference>
<protein>
    <submittedName>
        <fullName evidence="4">Class I SAM-dependent methyltransferase</fullName>
    </submittedName>
</protein>
<dbReference type="SUPFAM" id="SSF53335">
    <property type="entry name" value="S-adenosyl-L-methionine-dependent methyltransferases"/>
    <property type="match status" value="1"/>
</dbReference>
<evidence type="ECO:0000313" key="4">
    <source>
        <dbReference type="EMBL" id="MBW7574034.1"/>
    </source>
</evidence>